<keyword evidence="13" id="KW-0378">Hydrolase</keyword>
<dbReference type="Pfam" id="PF00625">
    <property type="entry name" value="Guanylate_kin"/>
    <property type="match status" value="1"/>
</dbReference>
<evidence type="ECO:0000256" key="6">
    <source>
        <dbReference type="ARBA" id="ARBA00016296"/>
    </source>
</evidence>
<evidence type="ECO:0000256" key="9">
    <source>
        <dbReference type="ARBA" id="ARBA00022722"/>
    </source>
</evidence>
<dbReference type="InterPro" id="IPR013551">
    <property type="entry name" value="YicC-like_C"/>
</dbReference>
<gene>
    <name evidence="19" type="ORF">H2204_011798</name>
</gene>
<comment type="similarity">
    <text evidence="4">Belongs to the guanylate kinase family.</text>
</comment>
<dbReference type="EC" id="2.7.4.8" evidence="5"/>
<keyword evidence="9" id="KW-0540">Nuclease</keyword>
<keyword evidence="10" id="KW-0547">Nucleotide-binding</keyword>
<organism evidence="19">
    <name type="scientific">Knufia peltigerae</name>
    <dbReference type="NCBI Taxonomy" id="1002370"/>
    <lineage>
        <taxon>Eukaryota</taxon>
        <taxon>Fungi</taxon>
        <taxon>Dikarya</taxon>
        <taxon>Ascomycota</taxon>
        <taxon>Pezizomycotina</taxon>
        <taxon>Eurotiomycetes</taxon>
        <taxon>Chaetothyriomycetidae</taxon>
        <taxon>Chaetothyriales</taxon>
        <taxon>Trichomeriaceae</taxon>
        <taxon>Knufia</taxon>
    </lineage>
</organism>
<evidence type="ECO:0000256" key="16">
    <source>
        <dbReference type="ARBA" id="ARBA00035648"/>
    </source>
</evidence>
<dbReference type="HAMAP" id="MF_00328">
    <property type="entry name" value="Guanylate_kinase"/>
    <property type="match status" value="1"/>
</dbReference>
<dbReference type="InterPro" id="IPR017665">
    <property type="entry name" value="Guanylate_kinase"/>
</dbReference>
<dbReference type="CDD" id="cd00071">
    <property type="entry name" value="GMPK"/>
    <property type="match status" value="1"/>
</dbReference>
<keyword evidence="14" id="KW-0067">ATP-binding</keyword>
<reference evidence="19" key="1">
    <citation type="submission" date="2022-10" db="EMBL/GenBank/DDBJ databases">
        <title>Culturing micro-colonial fungi from biological soil crusts in the Mojave desert and describing Neophaeococcomyces mojavensis, and introducing the new genera and species Taxawa tesnikishii.</title>
        <authorList>
            <person name="Kurbessoian T."/>
            <person name="Stajich J.E."/>
        </authorList>
    </citation>
    <scope>NUCLEOTIDE SEQUENCE</scope>
    <source>
        <strain evidence="19">TK_35</strain>
    </source>
</reference>
<dbReference type="NCBIfam" id="TIGR03263">
    <property type="entry name" value="guanyl_kin"/>
    <property type="match status" value="1"/>
</dbReference>
<dbReference type="InterPro" id="IPR027417">
    <property type="entry name" value="P-loop_NTPase"/>
</dbReference>
<evidence type="ECO:0000256" key="14">
    <source>
        <dbReference type="ARBA" id="ARBA00022840"/>
    </source>
</evidence>
<dbReference type="AlphaFoldDB" id="A0AA38XUS1"/>
<evidence type="ECO:0000313" key="19">
    <source>
        <dbReference type="EMBL" id="KAJ9621760.1"/>
    </source>
</evidence>
<dbReference type="FunFam" id="3.30.63.10:FF:000005">
    <property type="entry name" value="Guanylate kinase"/>
    <property type="match status" value="1"/>
</dbReference>
<comment type="caution">
    <text evidence="19">The sequence shown here is derived from an EMBL/GenBank/DDBJ whole genome shotgun (WGS) entry which is preliminary data.</text>
</comment>
<comment type="similarity">
    <text evidence="16">Belongs to the YicC/YloC family.</text>
</comment>
<evidence type="ECO:0000256" key="3">
    <source>
        <dbReference type="ARBA" id="ARBA00004496"/>
    </source>
</evidence>
<evidence type="ECO:0000256" key="12">
    <source>
        <dbReference type="ARBA" id="ARBA00022777"/>
    </source>
</evidence>
<accession>A0AA38XUS1</accession>
<name>A0AA38XUS1_9EURO</name>
<dbReference type="SUPFAM" id="SSF52540">
    <property type="entry name" value="P-loop containing nucleoside triphosphate hydrolases"/>
    <property type="match status" value="1"/>
</dbReference>
<dbReference type="PROSITE" id="PS50052">
    <property type="entry name" value="GUANYLATE_KINASE_2"/>
    <property type="match status" value="1"/>
</dbReference>
<keyword evidence="12" id="KW-0418">Kinase</keyword>
<dbReference type="InterPro" id="IPR013527">
    <property type="entry name" value="YicC-like_N"/>
</dbReference>
<dbReference type="Gene3D" id="3.30.63.10">
    <property type="entry name" value="Guanylate Kinase phosphate binding domain"/>
    <property type="match status" value="1"/>
</dbReference>
<dbReference type="EMBL" id="JAPDRN010000113">
    <property type="protein sequence ID" value="KAJ9621760.1"/>
    <property type="molecule type" value="Genomic_DNA"/>
</dbReference>
<evidence type="ECO:0000256" key="7">
    <source>
        <dbReference type="ARBA" id="ARBA00022490"/>
    </source>
</evidence>
<keyword evidence="11" id="KW-0255">Endonuclease</keyword>
<evidence type="ECO:0000256" key="5">
    <source>
        <dbReference type="ARBA" id="ARBA00012961"/>
    </source>
</evidence>
<comment type="catalytic activity">
    <reaction evidence="17">
        <text>GMP + ATP = GDP + ADP</text>
        <dbReference type="Rhea" id="RHEA:20780"/>
        <dbReference type="ChEBI" id="CHEBI:30616"/>
        <dbReference type="ChEBI" id="CHEBI:58115"/>
        <dbReference type="ChEBI" id="CHEBI:58189"/>
        <dbReference type="ChEBI" id="CHEBI:456216"/>
        <dbReference type="EC" id="2.7.4.8"/>
    </reaction>
</comment>
<dbReference type="Pfam" id="PF08340">
    <property type="entry name" value="YicC-like_C"/>
    <property type="match status" value="1"/>
</dbReference>
<dbReference type="GO" id="GO:0004521">
    <property type="term" value="F:RNA endonuclease activity"/>
    <property type="evidence" value="ECO:0007669"/>
    <property type="project" value="InterPro"/>
</dbReference>
<dbReference type="SMART" id="SM00072">
    <property type="entry name" value="GuKc"/>
    <property type="match status" value="1"/>
</dbReference>
<dbReference type="NCBIfam" id="TIGR00255">
    <property type="entry name" value="YicC/YloC family endoribonuclease"/>
    <property type="match status" value="1"/>
</dbReference>
<evidence type="ECO:0000256" key="2">
    <source>
        <dbReference type="ARBA" id="ARBA00003531"/>
    </source>
</evidence>
<evidence type="ECO:0000256" key="15">
    <source>
        <dbReference type="ARBA" id="ARBA00030128"/>
    </source>
</evidence>
<comment type="subcellular location">
    <subcellularLocation>
        <location evidence="3">Cytoplasm</location>
    </subcellularLocation>
</comment>
<evidence type="ECO:0000256" key="4">
    <source>
        <dbReference type="ARBA" id="ARBA00005790"/>
    </source>
</evidence>
<proteinExistence type="inferred from homology"/>
<dbReference type="PROSITE" id="PS00856">
    <property type="entry name" value="GUANYLATE_KINASE_1"/>
    <property type="match status" value="1"/>
</dbReference>
<evidence type="ECO:0000256" key="17">
    <source>
        <dbReference type="ARBA" id="ARBA00048594"/>
    </source>
</evidence>
<keyword evidence="7" id="KW-0963">Cytoplasm</keyword>
<keyword evidence="8" id="KW-0808">Transferase</keyword>
<evidence type="ECO:0000256" key="13">
    <source>
        <dbReference type="ARBA" id="ARBA00022801"/>
    </source>
</evidence>
<dbReference type="InterPro" id="IPR005229">
    <property type="entry name" value="YicC/YloC-like"/>
</dbReference>
<dbReference type="InterPro" id="IPR020590">
    <property type="entry name" value="Guanylate_kinase_CS"/>
</dbReference>
<dbReference type="PANTHER" id="PTHR30636:SF3">
    <property type="entry name" value="UPF0701 PROTEIN YICC"/>
    <property type="match status" value="1"/>
</dbReference>
<sequence length="494" mass="54472">MTAYAGGERSTPWGTLGCELRSVNHRFLEVGTRLPEELRALEPQLRERISARLSRGKLDLVMRLRAPDSAASLQINEVLLGQLGQLAHRLTSDFPNLQVSFTDLLQLPGVTQGEAADAAALQVEALALLDQVLDGFIAAREREGNTLATAIAERVDAIERIAAEVRTLIPAIRDGQRAKLAARLADLPHPVDPGRAEQELVMWLQKLDVDEELDRLSSHIVEIRRVLKQREPVGRRLDFLLQEFNREANTLGSKSVDSRTSNAAVELKVLIDQIRDISTPPAAIARGTLYIVAAPSGAGKSSIVNATLARDPQIALSISFTSRAMRPGEVNGQHYHFVSAEKFEEMIAAGDFFEHAWVHGDWKGTARQSVEPQLNAGQDVLLEIDWQGAQQVRQLVPGTVTVFILPPSKQALQDRMRKRGQDSEAVIAQRLGAARDEMLHFNEFDYVIVNEVFDTAVDELCAIFTASRLRREAQKVRHAGLIQALLTPDAGSTD</sequence>
<dbReference type="GO" id="GO:0005737">
    <property type="term" value="C:cytoplasm"/>
    <property type="evidence" value="ECO:0007669"/>
    <property type="project" value="UniProtKB-SubCell"/>
</dbReference>
<dbReference type="Gene3D" id="3.40.50.300">
    <property type="entry name" value="P-loop containing nucleotide triphosphate hydrolases"/>
    <property type="match status" value="1"/>
</dbReference>
<comment type="cofactor">
    <cofactor evidence="1">
        <name>a divalent metal cation</name>
        <dbReference type="ChEBI" id="CHEBI:60240"/>
    </cofactor>
</comment>
<dbReference type="GO" id="GO:0016787">
    <property type="term" value="F:hydrolase activity"/>
    <property type="evidence" value="ECO:0007669"/>
    <property type="project" value="UniProtKB-KW"/>
</dbReference>
<evidence type="ECO:0000256" key="11">
    <source>
        <dbReference type="ARBA" id="ARBA00022759"/>
    </source>
</evidence>
<evidence type="ECO:0000256" key="10">
    <source>
        <dbReference type="ARBA" id="ARBA00022741"/>
    </source>
</evidence>
<evidence type="ECO:0000259" key="18">
    <source>
        <dbReference type="PROSITE" id="PS50052"/>
    </source>
</evidence>
<dbReference type="Pfam" id="PF03755">
    <property type="entry name" value="YicC-like_N"/>
    <property type="match status" value="1"/>
</dbReference>
<dbReference type="InterPro" id="IPR008145">
    <property type="entry name" value="GK/Ca_channel_bsu"/>
</dbReference>
<dbReference type="GO" id="GO:0005524">
    <property type="term" value="F:ATP binding"/>
    <property type="evidence" value="ECO:0007669"/>
    <property type="project" value="UniProtKB-KW"/>
</dbReference>
<feature type="domain" description="Guanylate kinase-like" evidence="18">
    <location>
        <begin position="287"/>
        <end position="465"/>
    </location>
</feature>
<evidence type="ECO:0000256" key="8">
    <source>
        <dbReference type="ARBA" id="ARBA00022679"/>
    </source>
</evidence>
<protein>
    <recommendedName>
        <fullName evidence="6">Guanylate kinase</fullName>
        <ecNumber evidence="5">2.7.4.8</ecNumber>
    </recommendedName>
    <alternativeName>
        <fullName evidence="15">GMP kinase</fullName>
    </alternativeName>
</protein>
<dbReference type="GO" id="GO:0004385">
    <property type="term" value="F:GMP kinase activity"/>
    <property type="evidence" value="ECO:0007669"/>
    <property type="project" value="UniProtKB-EC"/>
</dbReference>
<dbReference type="PANTHER" id="PTHR30636">
    <property type="entry name" value="UPF0701 PROTEIN YICC"/>
    <property type="match status" value="1"/>
</dbReference>
<evidence type="ECO:0000256" key="1">
    <source>
        <dbReference type="ARBA" id="ARBA00001968"/>
    </source>
</evidence>
<dbReference type="InterPro" id="IPR008144">
    <property type="entry name" value="Guanylate_kin-like_dom"/>
</dbReference>
<comment type="function">
    <text evidence="2">Essential for recycling GMP and indirectly, cGMP.</text>
</comment>